<dbReference type="OrthoDB" id="17861at2157"/>
<feature type="transmembrane region" description="Helical" evidence="6">
    <location>
        <begin position="7"/>
        <end position="24"/>
    </location>
</feature>
<feature type="transmembrane region" description="Helical" evidence="6">
    <location>
        <begin position="142"/>
        <end position="161"/>
    </location>
</feature>
<evidence type="ECO:0000256" key="1">
    <source>
        <dbReference type="ARBA" id="ARBA00004651"/>
    </source>
</evidence>
<keyword evidence="2" id="KW-1003">Cell membrane</keyword>
<evidence type="ECO:0000256" key="3">
    <source>
        <dbReference type="ARBA" id="ARBA00022692"/>
    </source>
</evidence>
<evidence type="ECO:0000313" key="9">
    <source>
        <dbReference type="Proteomes" id="UP000245657"/>
    </source>
</evidence>
<dbReference type="Proteomes" id="UP000245657">
    <property type="component" value="Unassembled WGS sequence"/>
</dbReference>
<gene>
    <name evidence="8" type="ORF">DK846_03600</name>
</gene>
<name>A0A2V2N6W8_9EURY</name>
<feature type="transmembrane region" description="Helical" evidence="6">
    <location>
        <begin position="60"/>
        <end position="83"/>
    </location>
</feature>
<proteinExistence type="predicted"/>
<dbReference type="PANTHER" id="PTHR42920:SF5">
    <property type="entry name" value="EAMA DOMAIN-CONTAINING PROTEIN"/>
    <property type="match status" value="1"/>
</dbReference>
<dbReference type="GO" id="GO:0005886">
    <property type="term" value="C:plasma membrane"/>
    <property type="evidence" value="ECO:0007669"/>
    <property type="project" value="UniProtKB-SubCell"/>
</dbReference>
<dbReference type="SUPFAM" id="SSF103481">
    <property type="entry name" value="Multidrug resistance efflux transporter EmrE"/>
    <property type="match status" value="2"/>
</dbReference>
<dbReference type="AlphaFoldDB" id="A0A2V2N6W8"/>
<sequence length="291" mass="31845">MNQKSADIILIFIVLIWGSTYLAMKWGMESFGIFTLIALRFSIAFGIGIFILLKCRSSIYLHTLASSALLGFGYFCGFTLLLYGMKTTTTTSAGFLMATTVVFVPLLQILFFRRIPNTFILLAVCLCLSGVGLMTLKNGLALDFGAILCLFCSICYAIVIITTKWVLNSGENALTIGVLQLGFTSLFSLGAMLIFEMPFPQAPLESWGIILYLAIFCTLIGFVLQTIAQEFTSPEHTGLIYTLESVFASLFGYVFLQEVLPVQGYIGVILVFSGVIIAVKYGKTIEKTGGE</sequence>
<keyword evidence="5 6" id="KW-0472">Membrane</keyword>
<feature type="transmembrane region" description="Helical" evidence="6">
    <location>
        <begin position="95"/>
        <end position="112"/>
    </location>
</feature>
<comment type="subcellular location">
    <subcellularLocation>
        <location evidence="1">Cell membrane</location>
        <topology evidence="1">Multi-pass membrane protein</topology>
    </subcellularLocation>
</comment>
<dbReference type="RefSeq" id="WP_109967524.1">
    <property type="nucleotide sequence ID" value="NZ_CP176093.1"/>
</dbReference>
<dbReference type="InterPro" id="IPR051258">
    <property type="entry name" value="Diverse_Substrate_Transporter"/>
</dbReference>
<reference evidence="8 9" key="1">
    <citation type="submission" date="2018-05" db="EMBL/GenBank/DDBJ databases">
        <title>Draft genome of Methanospirillum lacunae Ki8-1.</title>
        <authorList>
            <person name="Dueholm M.S."/>
            <person name="Nielsen P.H."/>
            <person name="Bakmann L.F."/>
            <person name="Otzen D.E."/>
        </authorList>
    </citation>
    <scope>NUCLEOTIDE SEQUENCE [LARGE SCALE GENOMIC DNA]</scope>
    <source>
        <strain evidence="8 9">Ki8-1</strain>
    </source>
</reference>
<evidence type="ECO:0000256" key="2">
    <source>
        <dbReference type="ARBA" id="ARBA00022475"/>
    </source>
</evidence>
<feature type="transmembrane region" description="Helical" evidence="6">
    <location>
        <begin position="239"/>
        <end position="256"/>
    </location>
</feature>
<feature type="transmembrane region" description="Helical" evidence="6">
    <location>
        <begin position="262"/>
        <end position="279"/>
    </location>
</feature>
<accession>A0A2V2N6W8</accession>
<dbReference type="PANTHER" id="PTHR42920">
    <property type="entry name" value="OS03G0707200 PROTEIN-RELATED"/>
    <property type="match status" value="1"/>
</dbReference>
<evidence type="ECO:0000256" key="4">
    <source>
        <dbReference type="ARBA" id="ARBA00022989"/>
    </source>
</evidence>
<feature type="transmembrane region" description="Helical" evidence="6">
    <location>
        <begin position="119"/>
        <end position="136"/>
    </location>
</feature>
<organism evidence="8 9">
    <name type="scientific">Methanospirillum lacunae</name>
    <dbReference type="NCBI Taxonomy" id="668570"/>
    <lineage>
        <taxon>Archaea</taxon>
        <taxon>Methanobacteriati</taxon>
        <taxon>Methanobacteriota</taxon>
        <taxon>Stenosarchaea group</taxon>
        <taxon>Methanomicrobia</taxon>
        <taxon>Methanomicrobiales</taxon>
        <taxon>Methanospirillaceae</taxon>
        <taxon>Methanospirillum</taxon>
    </lineage>
</organism>
<evidence type="ECO:0000313" key="8">
    <source>
        <dbReference type="EMBL" id="PWR74245.1"/>
    </source>
</evidence>
<comment type="caution">
    <text evidence="8">The sequence shown here is derived from an EMBL/GenBank/DDBJ whole genome shotgun (WGS) entry which is preliminary data.</text>
</comment>
<keyword evidence="4 6" id="KW-1133">Transmembrane helix</keyword>
<dbReference type="InterPro" id="IPR000620">
    <property type="entry name" value="EamA_dom"/>
</dbReference>
<feature type="transmembrane region" description="Helical" evidence="6">
    <location>
        <begin position="207"/>
        <end position="227"/>
    </location>
</feature>
<keyword evidence="9" id="KW-1185">Reference proteome</keyword>
<protein>
    <submittedName>
        <fullName evidence="8">EamA family transporter</fullName>
    </submittedName>
</protein>
<dbReference type="InterPro" id="IPR037185">
    <property type="entry name" value="EmrE-like"/>
</dbReference>
<dbReference type="GeneID" id="97549625"/>
<feature type="transmembrane region" description="Helical" evidence="6">
    <location>
        <begin position="173"/>
        <end position="195"/>
    </location>
</feature>
<evidence type="ECO:0000256" key="5">
    <source>
        <dbReference type="ARBA" id="ARBA00023136"/>
    </source>
</evidence>
<dbReference type="Pfam" id="PF00892">
    <property type="entry name" value="EamA"/>
    <property type="match status" value="2"/>
</dbReference>
<keyword evidence="3 6" id="KW-0812">Transmembrane</keyword>
<evidence type="ECO:0000259" key="7">
    <source>
        <dbReference type="Pfam" id="PF00892"/>
    </source>
</evidence>
<feature type="domain" description="EamA" evidence="7">
    <location>
        <begin position="6"/>
        <end position="135"/>
    </location>
</feature>
<feature type="transmembrane region" description="Helical" evidence="6">
    <location>
        <begin position="30"/>
        <end position="53"/>
    </location>
</feature>
<feature type="domain" description="EamA" evidence="7">
    <location>
        <begin position="144"/>
        <end position="278"/>
    </location>
</feature>
<dbReference type="EMBL" id="QGMY01000002">
    <property type="protein sequence ID" value="PWR74245.1"/>
    <property type="molecule type" value="Genomic_DNA"/>
</dbReference>
<evidence type="ECO:0000256" key="6">
    <source>
        <dbReference type="SAM" id="Phobius"/>
    </source>
</evidence>